<evidence type="ECO:0000256" key="21">
    <source>
        <dbReference type="ARBA" id="ARBA00032396"/>
    </source>
</evidence>
<keyword evidence="8" id="KW-1003">Cell membrane</keyword>
<keyword evidence="16" id="KW-0594">Phospholipid biosynthesis</keyword>
<evidence type="ECO:0000256" key="23">
    <source>
        <dbReference type="ARBA" id="ARBA00033406"/>
    </source>
</evidence>
<evidence type="ECO:0000256" key="9">
    <source>
        <dbReference type="ARBA" id="ARBA00022516"/>
    </source>
</evidence>
<feature type="transmembrane region" description="Helical" evidence="24">
    <location>
        <begin position="131"/>
        <end position="151"/>
    </location>
</feature>
<comment type="pathway">
    <text evidence="4">Lipid metabolism.</text>
</comment>
<evidence type="ECO:0000256" key="1">
    <source>
        <dbReference type="ARBA" id="ARBA00001698"/>
    </source>
</evidence>
<feature type="transmembrane region" description="Helical" evidence="24">
    <location>
        <begin position="59"/>
        <end position="92"/>
    </location>
</feature>
<comment type="catalytic activity">
    <reaction evidence="1">
        <text>a 1,2-diacyl-sn-glycero-3-phosphate + CTP + H(+) = a CDP-1,2-diacyl-sn-glycerol + diphosphate</text>
        <dbReference type="Rhea" id="RHEA:16229"/>
        <dbReference type="ChEBI" id="CHEBI:15378"/>
        <dbReference type="ChEBI" id="CHEBI:33019"/>
        <dbReference type="ChEBI" id="CHEBI:37563"/>
        <dbReference type="ChEBI" id="CHEBI:58332"/>
        <dbReference type="ChEBI" id="CHEBI:58608"/>
        <dbReference type="EC" id="2.7.7.41"/>
    </reaction>
</comment>
<keyword evidence="10" id="KW-0808">Transferase</keyword>
<feature type="transmembrane region" description="Helical" evidence="24">
    <location>
        <begin position="198"/>
        <end position="218"/>
    </location>
</feature>
<keyword evidence="13 24" id="KW-1133">Transmembrane helix</keyword>
<feature type="transmembrane region" description="Helical" evidence="24">
    <location>
        <begin position="171"/>
        <end position="192"/>
    </location>
</feature>
<protein>
    <recommendedName>
        <fullName evidence="7">Phosphatidate cytidylyltransferase</fullName>
        <ecNumber evidence="6">2.7.7.41</ecNumber>
    </recommendedName>
    <alternativeName>
        <fullName evidence="20">CDP-DAG synthase</fullName>
    </alternativeName>
    <alternativeName>
        <fullName evidence="22">CDP-DG synthase</fullName>
    </alternativeName>
    <alternativeName>
        <fullName evidence="18">CDP-diacylglycerol synthase</fullName>
    </alternativeName>
    <alternativeName>
        <fullName evidence="21">CDP-diglyceride pyrophosphorylase</fullName>
    </alternativeName>
    <alternativeName>
        <fullName evidence="23">CDP-diglyceride synthase</fullName>
    </alternativeName>
    <alternativeName>
        <fullName evidence="19">CTP:phosphatidate cytidylyltransferase</fullName>
    </alternativeName>
</protein>
<evidence type="ECO:0000256" key="15">
    <source>
        <dbReference type="ARBA" id="ARBA00023136"/>
    </source>
</evidence>
<organism evidence="25 26">
    <name type="scientific">Desulfolithobacter dissulfuricans</name>
    <dbReference type="NCBI Taxonomy" id="2795293"/>
    <lineage>
        <taxon>Bacteria</taxon>
        <taxon>Pseudomonadati</taxon>
        <taxon>Thermodesulfobacteriota</taxon>
        <taxon>Desulfobulbia</taxon>
        <taxon>Desulfobulbales</taxon>
        <taxon>Desulfobulbaceae</taxon>
        <taxon>Desulfolithobacter</taxon>
    </lineage>
</organism>
<evidence type="ECO:0000256" key="10">
    <source>
        <dbReference type="ARBA" id="ARBA00022679"/>
    </source>
</evidence>
<evidence type="ECO:0000256" key="13">
    <source>
        <dbReference type="ARBA" id="ARBA00022989"/>
    </source>
</evidence>
<dbReference type="Proteomes" id="UP001063350">
    <property type="component" value="Chromosome"/>
</dbReference>
<evidence type="ECO:0000256" key="11">
    <source>
        <dbReference type="ARBA" id="ARBA00022692"/>
    </source>
</evidence>
<proteinExistence type="inferred from homology"/>
<evidence type="ECO:0000256" key="17">
    <source>
        <dbReference type="ARBA" id="ARBA00023264"/>
    </source>
</evidence>
<evidence type="ECO:0000256" key="19">
    <source>
        <dbReference type="ARBA" id="ARBA00031825"/>
    </source>
</evidence>
<keyword evidence="26" id="KW-1185">Reference proteome</keyword>
<evidence type="ECO:0000256" key="24">
    <source>
        <dbReference type="SAM" id="Phobius"/>
    </source>
</evidence>
<keyword evidence="15 24" id="KW-0472">Membrane</keyword>
<comment type="similarity">
    <text evidence="5">Belongs to the CDS family.</text>
</comment>
<dbReference type="PANTHER" id="PTHR46382">
    <property type="entry name" value="PHOSPHATIDATE CYTIDYLYLTRANSFERASE"/>
    <property type="match status" value="1"/>
</dbReference>
<keyword evidence="9" id="KW-0444">Lipid biosynthesis</keyword>
<dbReference type="AlphaFoldDB" id="A0A915U686"/>
<feature type="transmembrane region" description="Helical" evidence="24">
    <location>
        <begin position="104"/>
        <end position="125"/>
    </location>
</feature>
<evidence type="ECO:0000256" key="6">
    <source>
        <dbReference type="ARBA" id="ARBA00012487"/>
    </source>
</evidence>
<evidence type="ECO:0000256" key="3">
    <source>
        <dbReference type="ARBA" id="ARBA00005119"/>
    </source>
</evidence>
<keyword evidence="14" id="KW-0443">Lipid metabolism</keyword>
<keyword evidence="12 25" id="KW-0548">Nucleotidyltransferase</keyword>
<evidence type="ECO:0000256" key="7">
    <source>
        <dbReference type="ARBA" id="ARBA00019373"/>
    </source>
</evidence>
<dbReference type="GO" id="GO:0005886">
    <property type="term" value="C:plasma membrane"/>
    <property type="evidence" value="ECO:0007669"/>
    <property type="project" value="UniProtKB-SubCell"/>
</dbReference>
<evidence type="ECO:0000256" key="12">
    <source>
        <dbReference type="ARBA" id="ARBA00022695"/>
    </source>
</evidence>
<evidence type="ECO:0000256" key="22">
    <source>
        <dbReference type="ARBA" id="ARBA00032743"/>
    </source>
</evidence>
<dbReference type="GO" id="GO:0016024">
    <property type="term" value="P:CDP-diacylglycerol biosynthetic process"/>
    <property type="evidence" value="ECO:0007669"/>
    <property type="project" value="TreeGrafter"/>
</dbReference>
<comment type="pathway">
    <text evidence="3">Phospholipid metabolism; CDP-diacylglycerol biosynthesis; CDP-diacylglycerol from sn-glycerol 3-phosphate: step 3/3.</text>
</comment>
<gene>
    <name evidence="25" type="primary">cdsA</name>
    <name evidence="25" type="ORF">GF1_23130</name>
</gene>
<evidence type="ECO:0000313" key="26">
    <source>
        <dbReference type="Proteomes" id="UP001063350"/>
    </source>
</evidence>
<accession>A0A915U686</accession>
<dbReference type="RefSeq" id="WP_267926676.1">
    <property type="nucleotide sequence ID" value="NZ_AP024233.1"/>
</dbReference>
<dbReference type="EC" id="2.7.7.41" evidence="6"/>
<feature type="transmembrane region" description="Helical" evidence="24">
    <location>
        <begin position="12"/>
        <end position="39"/>
    </location>
</feature>
<evidence type="ECO:0000256" key="16">
    <source>
        <dbReference type="ARBA" id="ARBA00023209"/>
    </source>
</evidence>
<evidence type="ECO:0000256" key="14">
    <source>
        <dbReference type="ARBA" id="ARBA00023098"/>
    </source>
</evidence>
<name>A0A915U686_9BACT</name>
<keyword evidence="11 24" id="KW-0812">Transmembrane</keyword>
<evidence type="ECO:0000256" key="5">
    <source>
        <dbReference type="ARBA" id="ARBA00010185"/>
    </source>
</evidence>
<dbReference type="Pfam" id="PF01148">
    <property type="entry name" value="CTP_transf_1"/>
    <property type="match status" value="1"/>
</dbReference>
<sequence length="265" mass="27409">MGRVLPGLGMLVVWVLLLFGVPGPLFYLVMVALVFTGLYEYFRMVLPGQTRGELLGSLAVAGLPVLTTIIATPAALLGGLAGGLLGTVLLVLRRYSRLDDVLAFFSLSVLGLAYISFCGAHLVLIRFLDNGAGWLLLLVAITAGSDTGAYYAGRAFGRRKLCPSISPGKTVVGALGGILAGSLAAVLVGSVILPEGSLVRMALFGPLLVVVGIMGDLIESVIKRSSGVKDSGTILAGHGGLLDRIDSLLLTAPVFYLLLTCGVLA</sequence>
<evidence type="ECO:0000256" key="4">
    <source>
        <dbReference type="ARBA" id="ARBA00005189"/>
    </source>
</evidence>
<evidence type="ECO:0000256" key="18">
    <source>
        <dbReference type="ARBA" id="ARBA00029893"/>
    </source>
</evidence>
<dbReference type="EMBL" id="AP024233">
    <property type="protein sequence ID" value="BCO09937.1"/>
    <property type="molecule type" value="Genomic_DNA"/>
</dbReference>
<dbReference type="PANTHER" id="PTHR46382:SF1">
    <property type="entry name" value="PHOSPHATIDATE CYTIDYLYLTRANSFERASE"/>
    <property type="match status" value="1"/>
</dbReference>
<evidence type="ECO:0000313" key="25">
    <source>
        <dbReference type="EMBL" id="BCO09937.1"/>
    </source>
</evidence>
<keyword evidence="17" id="KW-1208">Phospholipid metabolism</keyword>
<reference evidence="25" key="1">
    <citation type="submission" date="2020-12" db="EMBL/GenBank/DDBJ databases">
        <title>Desulfobium dissulfuricans gen. nov., sp. nov., a novel mesophilic, sulfate-reducing bacterium isolated from a deep-sea hydrothermal vent.</title>
        <authorList>
            <person name="Hashimoto Y."/>
            <person name="Tame A."/>
            <person name="Sawayama S."/>
            <person name="Miyazaki J."/>
            <person name="Takai K."/>
            <person name="Nakagawa S."/>
        </authorList>
    </citation>
    <scope>NUCLEOTIDE SEQUENCE</scope>
    <source>
        <strain evidence="25">GF1</strain>
    </source>
</reference>
<evidence type="ECO:0000256" key="20">
    <source>
        <dbReference type="ARBA" id="ARBA00032253"/>
    </source>
</evidence>
<dbReference type="KEGG" id="ddu:GF1_23130"/>
<evidence type="ECO:0000256" key="8">
    <source>
        <dbReference type="ARBA" id="ARBA00022475"/>
    </source>
</evidence>
<evidence type="ECO:0000256" key="2">
    <source>
        <dbReference type="ARBA" id="ARBA00004651"/>
    </source>
</evidence>
<comment type="subcellular location">
    <subcellularLocation>
        <location evidence="2">Cell membrane</location>
        <topology evidence="2">Multi-pass membrane protein</topology>
    </subcellularLocation>
</comment>
<dbReference type="GO" id="GO:0004605">
    <property type="term" value="F:phosphatidate cytidylyltransferase activity"/>
    <property type="evidence" value="ECO:0007669"/>
    <property type="project" value="UniProtKB-EC"/>
</dbReference>